<keyword evidence="3" id="KW-1185">Reference proteome</keyword>
<reference evidence="2 3" key="1">
    <citation type="journal article" date="2011" name="Cell">
        <title>Insight into structure and assembly of the nuclear pore complex by utilizing the genome of a eukaryotic thermophile.</title>
        <authorList>
            <person name="Amlacher S."/>
            <person name="Sarges P."/>
            <person name="Flemming D."/>
            <person name="van Noort V."/>
            <person name="Kunze R."/>
            <person name="Devos D.P."/>
            <person name="Arumugam M."/>
            <person name="Bork P."/>
            <person name="Hurt E."/>
        </authorList>
    </citation>
    <scope>NUCLEOTIDE SEQUENCE [LARGE SCALE GENOMIC DNA]</scope>
    <source>
        <strain evidence="3">DSM 1495 / CBS 144.50 / IMI 039719</strain>
    </source>
</reference>
<dbReference type="EMBL" id="GL988046">
    <property type="protein sequence ID" value="EGS18237.1"/>
    <property type="molecule type" value="Genomic_DNA"/>
</dbReference>
<accession>G0SE60</accession>
<sequence>MISPGVSELNQPQHNFQHLRSSNRLDEMLSEKSAEINFTDARPMNIRSDSSQALAQYEEIVSKLRHLRESDSTQASSWSANRVVQEQSYNKGPIGHLLFKKREKESAVINDNICEGNRVQMVDMNLRGQSNCFRARDPGHQVVSFSSDASSVPIPAAVQLDRRHVEDMDPDQAWKSFVFGNEASDEVEKAAFGEAKHDVVKEMLSSDNPSAGMENKPSDADSIMATMGTVYAEESQTGSKFELNSDVATLGTTHMQERDALTSSTGLDSSNTIPSTRVTAKRDVGFSDDNGTSESAAILALTEASAQATYHYSSVETHFSSSTSEQSTEISSLKANAGTYAPSEINSSTDSLDDSRPRSVESAESGASCLSSGPPSMITSMAAAPALSNVGVGDTTTPVEHFRFVPPKLFVGKRSNPSLWNRATLPSVGLSLTRRRQGRQRRRANDGRADIRALPNYSSDPIEDVDEEENTSKSRFPLKLS</sequence>
<feature type="region of interest" description="Disordered" evidence="1">
    <location>
        <begin position="321"/>
        <end position="374"/>
    </location>
</feature>
<dbReference type="HOGENOM" id="CLU_586873_0_0_1"/>
<feature type="region of interest" description="Disordered" evidence="1">
    <location>
        <begin position="257"/>
        <end position="276"/>
    </location>
</feature>
<organism evidence="3">
    <name type="scientific">Chaetomium thermophilum (strain DSM 1495 / CBS 144.50 / IMI 039719)</name>
    <name type="common">Thermochaetoides thermophila</name>
    <dbReference type="NCBI Taxonomy" id="759272"/>
    <lineage>
        <taxon>Eukaryota</taxon>
        <taxon>Fungi</taxon>
        <taxon>Dikarya</taxon>
        <taxon>Ascomycota</taxon>
        <taxon>Pezizomycotina</taxon>
        <taxon>Sordariomycetes</taxon>
        <taxon>Sordariomycetidae</taxon>
        <taxon>Sordariales</taxon>
        <taxon>Chaetomiaceae</taxon>
        <taxon>Thermochaetoides</taxon>
    </lineage>
</organism>
<name>G0SE60_CHATD</name>
<dbReference type="AlphaFoldDB" id="G0SE60"/>
<feature type="compositionally biased region" description="Low complexity" evidence="1">
    <location>
        <begin position="321"/>
        <end position="332"/>
    </location>
</feature>
<evidence type="ECO:0000313" key="2">
    <source>
        <dbReference type="EMBL" id="EGS18237.1"/>
    </source>
</evidence>
<dbReference type="KEGG" id="cthr:CTHT_0062550"/>
<feature type="compositionally biased region" description="Polar residues" evidence="1">
    <location>
        <begin position="261"/>
        <end position="276"/>
    </location>
</feature>
<gene>
    <name evidence="2" type="ORF">CTHT_0062550</name>
</gene>
<dbReference type="OrthoDB" id="5426563at2759"/>
<feature type="region of interest" description="Disordered" evidence="1">
    <location>
        <begin position="433"/>
        <end position="481"/>
    </location>
</feature>
<feature type="compositionally biased region" description="Basic residues" evidence="1">
    <location>
        <begin position="433"/>
        <end position="442"/>
    </location>
</feature>
<evidence type="ECO:0000256" key="1">
    <source>
        <dbReference type="SAM" id="MobiDB-lite"/>
    </source>
</evidence>
<dbReference type="Proteomes" id="UP000008066">
    <property type="component" value="Unassembled WGS sequence"/>
</dbReference>
<dbReference type="RefSeq" id="XP_006696568.1">
    <property type="nucleotide sequence ID" value="XM_006696505.1"/>
</dbReference>
<protein>
    <submittedName>
        <fullName evidence="2">Uncharacterized protein</fullName>
    </submittedName>
</protein>
<proteinExistence type="predicted"/>
<evidence type="ECO:0000313" key="3">
    <source>
        <dbReference type="Proteomes" id="UP000008066"/>
    </source>
</evidence>
<dbReference type="GeneID" id="18260293"/>
<dbReference type="eggNOG" id="ENOG502SVDD">
    <property type="taxonomic scope" value="Eukaryota"/>
</dbReference>